<comment type="caution">
    <text evidence="1">The sequence shown here is derived from an EMBL/GenBank/DDBJ whole genome shotgun (WGS) entry which is preliminary data.</text>
</comment>
<keyword evidence="2" id="KW-1185">Reference proteome</keyword>
<sequence>MKRKGEATHINAHVLLAIDRGTDAVGANISFKCDDGTFWLYKVASIYTKEADSIRQAFIQAAVQILAELPVDVDVVFFSAPNRFMINRSKLRQKLGHFAPHTYMNFTQVRTQSIDKATMHDVYTLKYDALERQASVIALIEERGDGASDEREVCNS</sequence>
<proteinExistence type="predicted"/>
<dbReference type="Proteomes" id="UP001549167">
    <property type="component" value="Unassembled WGS sequence"/>
</dbReference>
<reference evidence="1 2" key="1">
    <citation type="submission" date="2024-06" db="EMBL/GenBank/DDBJ databases">
        <title>Genomic Encyclopedia of Type Strains, Phase IV (KMG-IV): sequencing the most valuable type-strain genomes for metagenomic binning, comparative biology and taxonomic classification.</title>
        <authorList>
            <person name="Goeker M."/>
        </authorList>
    </citation>
    <scope>NUCLEOTIDE SEQUENCE [LARGE SCALE GENOMIC DNA]</scope>
    <source>
        <strain evidence="1 2">DSM 23520</strain>
    </source>
</reference>
<accession>A0ABV2KYJ2</accession>
<organism evidence="1 2">
    <name type="scientific">Alkalibacillus flavidus</name>
    <dbReference type="NCBI Taxonomy" id="546021"/>
    <lineage>
        <taxon>Bacteria</taxon>
        <taxon>Bacillati</taxon>
        <taxon>Bacillota</taxon>
        <taxon>Bacilli</taxon>
        <taxon>Bacillales</taxon>
        <taxon>Bacillaceae</taxon>
        <taxon>Alkalibacillus</taxon>
    </lineage>
</organism>
<name>A0ABV2KYJ2_9BACI</name>
<dbReference type="RefSeq" id="WP_377946464.1">
    <property type="nucleotide sequence ID" value="NZ_JBHTNB010000011.1"/>
</dbReference>
<evidence type="ECO:0000313" key="2">
    <source>
        <dbReference type="Proteomes" id="UP001549167"/>
    </source>
</evidence>
<gene>
    <name evidence="1" type="ORF">ABID56_001760</name>
</gene>
<dbReference type="EMBL" id="JBEPMX010000008">
    <property type="protein sequence ID" value="MET3683651.1"/>
    <property type="molecule type" value="Genomic_DNA"/>
</dbReference>
<evidence type="ECO:0000313" key="1">
    <source>
        <dbReference type="EMBL" id="MET3683651.1"/>
    </source>
</evidence>
<protein>
    <submittedName>
        <fullName evidence="1">Uncharacterized protein</fullName>
    </submittedName>
</protein>